<dbReference type="GO" id="GO:0008168">
    <property type="term" value="F:methyltransferase activity"/>
    <property type="evidence" value="ECO:0007669"/>
    <property type="project" value="UniProtKB-KW"/>
</dbReference>
<dbReference type="EMBL" id="JAIQZJ010000001">
    <property type="protein sequence ID" value="MBZ5736914.1"/>
    <property type="molecule type" value="Genomic_DNA"/>
</dbReference>
<keyword evidence="3" id="KW-1185">Reference proteome</keyword>
<dbReference type="RefSeq" id="WP_224121282.1">
    <property type="nucleotide sequence ID" value="NZ_JAIQZJ010000001.1"/>
</dbReference>
<dbReference type="PANTHER" id="PTHR43861:SF1">
    <property type="entry name" value="TRANS-ACONITATE 2-METHYLTRANSFERASE"/>
    <property type="match status" value="1"/>
</dbReference>
<name>A0ABS7U7F7_9ACTN</name>
<sequence>MADYAIRGGRDGYDRLLVLAAVHRAGTLDVFDRAGVGAGMRCLDVGCGGGEVTFDLARIVGPTGSVVGLDMDEVMLALARSVATERGLSKVDFHQADVSTWTDPAAYDVVYARALLQHLPDPLDMLRRMWAAVRPGGVLIAEDTDSERAFCEPPNPGFDFVIRHYTALLAHRGTDANVGRRLFGYVRSLGAPDVHLSATLLPFSAGEEKGLLASTLDFTSAAMVSAGLASQTEITVAHESLSRHVAAPLTIVAGPAMIQVWARNPVEP</sequence>
<proteinExistence type="predicted"/>
<dbReference type="Gene3D" id="3.40.50.150">
    <property type="entry name" value="Vaccinia Virus protein VP39"/>
    <property type="match status" value="1"/>
</dbReference>
<dbReference type="InterPro" id="IPR029063">
    <property type="entry name" value="SAM-dependent_MTases_sf"/>
</dbReference>
<protein>
    <submittedName>
        <fullName evidence="2">Class I SAM-dependent methyltransferase</fullName>
    </submittedName>
</protein>
<reference evidence="2 3" key="1">
    <citation type="submission" date="2021-09" db="EMBL/GenBank/DDBJ databases">
        <title>Whole genome sequence of Nocardioides sp. GBK3QG-3.</title>
        <authorList>
            <person name="Tuo L."/>
        </authorList>
    </citation>
    <scope>NUCLEOTIDE SEQUENCE [LARGE SCALE GENOMIC DNA]</scope>
    <source>
        <strain evidence="2 3">GBK3QG-3</strain>
    </source>
</reference>
<comment type="caution">
    <text evidence="2">The sequence shown here is derived from an EMBL/GenBank/DDBJ whole genome shotgun (WGS) entry which is preliminary data.</text>
</comment>
<keyword evidence="2" id="KW-0808">Transferase</keyword>
<feature type="domain" description="Methyltransferase" evidence="1">
    <location>
        <begin position="38"/>
        <end position="150"/>
    </location>
</feature>
<keyword evidence="2" id="KW-0489">Methyltransferase</keyword>
<evidence type="ECO:0000259" key="1">
    <source>
        <dbReference type="Pfam" id="PF13847"/>
    </source>
</evidence>
<accession>A0ABS7U7F7</accession>
<evidence type="ECO:0000313" key="2">
    <source>
        <dbReference type="EMBL" id="MBZ5736914.1"/>
    </source>
</evidence>
<evidence type="ECO:0000313" key="3">
    <source>
        <dbReference type="Proteomes" id="UP000780875"/>
    </source>
</evidence>
<dbReference type="SUPFAM" id="SSF53335">
    <property type="entry name" value="S-adenosyl-L-methionine-dependent methyltransferases"/>
    <property type="match status" value="1"/>
</dbReference>
<dbReference type="Proteomes" id="UP000780875">
    <property type="component" value="Unassembled WGS sequence"/>
</dbReference>
<dbReference type="Pfam" id="PF13847">
    <property type="entry name" value="Methyltransf_31"/>
    <property type="match status" value="1"/>
</dbReference>
<dbReference type="CDD" id="cd02440">
    <property type="entry name" value="AdoMet_MTases"/>
    <property type="match status" value="1"/>
</dbReference>
<gene>
    <name evidence="2" type="ORF">K8U61_01975</name>
</gene>
<dbReference type="PANTHER" id="PTHR43861">
    <property type="entry name" value="TRANS-ACONITATE 2-METHYLTRANSFERASE-RELATED"/>
    <property type="match status" value="1"/>
</dbReference>
<dbReference type="InterPro" id="IPR025714">
    <property type="entry name" value="Methyltranfer_dom"/>
</dbReference>
<dbReference type="GO" id="GO:0032259">
    <property type="term" value="P:methylation"/>
    <property type="evidence" value="ECO:0007669"/>
    <property type="project" value="UniProtKB-KW"/>
</dbReference>
<organism evidence="2 3">
    <name type="scientific">Nocardioides mangrovi</name>
    <dbReference type="NCBI Taxonomy" id="2874580"/>
    <lineage>
        <taxon>Bacteria</taxon>
        <taxon>Bacillati</taxon>
        <taxon>Actinomycetota</taxon>
        <taxon>Actinomycetes</taxon>
        <taxon>Propionibacteriales</taxon>
        <taxon>Nocardioidaceae</taxon>
        <taxon>Nocardioides</taxon>
    </lineage>
</organism>